<reference evidence="2 3" key="1">
    <citation type="submission" date="2022-06" db="EMBL/GenBank/DDBJ databases">
        <title>New Species of the Genus Actinoplanes, ActinopZanes ferrugineus.</title>
        <authorList>
            <person name="Ding P."/>
        </authorList>
    </citation>
    <scope>NUCLEOTIDE SEQUENCE [LARGE SCALE GENOMIC DNA]</scope>
    <source>
        <strain evidence="2 3">TRM88003</strain>
    </source>
</reference>
<accession>A0ABT1DI81</accession>
<comment type="caution">
    <text evidence="2">The sequence shown here is derived from an EMBL/GenBank/DDBJ whole genome shotgun (WGS) entry which is preliminary data.</text>
</comment>
<dbReference type="EMBL" id="JAMYJR010000003">
    <property type="protein sequence ID" value="MCO8270208.1"/>
    <property type="molecule type" value="Genomic_DNA"/>
</dbReference>
<protein>
    <submittedName>
        <fullName evidence="2">Uncharacterized protein</fullName>
    </submittedName>
</protein>
<dbReference type="RefSeq" id="WP_253236327.1">
    <property type="nucleotide sequence ID" value="NZ_JAMYJR010000003.1"/>
</dbReference>
<feature type="transmembrane region" description="Helical" evidence="1">
    <location>
        <begin position="149"/>
        <end position="170"/>
    </location>
</feature>
<proteinExistence type="predicted"/>
<gene>
    <name evidence="2" type="ORF">M1L60_06325</name>
</gene>
<dbReference type="Proteomes" id="UP001523369">
    <property type="component" value="Unassembled WGS sequence"/>
</dbReference>
<name>A0ABT1DI81_9ACTN</name>
<evidence type="ECO:0000313" key="3">
    <source>
        <dbReference type="Proteomes" id="UP001523369"/>
    </source>
</evidence>
<keyword evidence="1" id="KW-1133">Transmembrane helix</keyword>
<keyword evidence="3" id="KW-1185">Reference proteome</keyword>
<organism evidence="2 3">
    <name type="scientific">Paractinoplanes aksuensis</name>
    <dbReference type="NCBI Taxonomy" id="2939490"/>
    <lineage>
        <taxon>Bacteria</taxon>
        <taxon>Bacillati</taxon>
        <taxon>Actinomycetota</taxon>
        <taxon>Actinomycetes</taxon>
        <taxon>Micromonosporales</taxon>
        <taxon>Micromonosporaceae</taxon>
        <taxon>Paractinoplanes</taxon>
    </lineage>
</organism>
<feature type="transmembrane region" description="Helical" evidence="1">
    <location>
        <begin position="118"/>
        <end position="137"/>
    </location>
</feature>
<keyword evidence="1" id="KW-0472">Membrane</keyword>
<keyword evidence="1" id="KW-0812">Transmembrane</keyword>
<evidence type="ECO:0000256" key="1">
    <source>
        <dbReference type="SAM" id="Phobius"/>
    </source>
</evidence>
<evidence type="ECO:0000313" key="2">
    <source>
        <dbReference type="EMBL" id="MCO8270208.1"/>
    </source>
</evidence>
<feature type="transmembrane region" description="Helical" evidence="1">
    <location>
        <begin position="77"/>
        <end position="97"/>
    </location>
</feature>
<sequence length="191" mass="20136">MFRYVLRTAAFAALYLAATVAGLATAGSASGVRLLWPAAVAGALWLVAQGRYGRRNLDVIALSVVAVLAPGSDGGLLHSFVQAVPQVVPALLFAWLFDRRLPGYWLGHGDRFRRTGPALARLAGVAAIAGLSAAALLKVVNTDLGFGEAGYVVVRDATALVLTVLVARVVRRLVTRRGAEPADRPRLTVVR</sequence>